<dbReference type="InterPro" id="IPR013785">
    <property type="entry name" value="Aldolase_TIM"/>
</dbReference>
<comment type="caution">
    <text evidence="5">The sequence shown here is derived from an EMBL/GenBank/DDBJ whole genome shotgun (WGS) entry which is preliminary data.</text>
</comment>
<dbReference type="RefSeq" id="XP_044654279.1">
    <property type="nucleotide sequence ID" value="XM_044798344.1"/>
</dbReference>
<keyword evidence="4" id="KW-0326">Glycosidase</keyword>
<organism evidence="5 6">
    <name type="scientific">Cercospora kikuchii</name>
    <dbReference type="NCBI Taxonomy" id="84275"/>
    <lineage>
        <taxon>Eukaryota</taxon>
        <taxon>Fungi</taxon>
        <taxon>Dikarya</taxon>
        <taxon>Ascomycota</taxon>
        <taxon>Pezizomycotina</taxon>
        <taxon>Dothideomycetes</taxon>
        <taxon>Dothideomycetidae</taxon>
        <taxon>Mycosphaerellales</taxon>
        <taxon>Mycosphaerellaceae</taxon>
        <taxon>Cercospora</taxon>
    </lineage>
</organism>
<dbReference type="Proteomes" id="UP000825890">
    <property type="component" value="Unassembled WGS sequence"/>
</dbReference>
<gene>
    <name evidence="5" type="ORF">CKM354_000316200</name>
</gene>
<name>A0A9P3CAP5_9PEZI</name>
<dbReference type="GO" id="GO:0016052">
    <property type="term" value="P:carbohydrate catabolic process"/>
    <property type="evidence" value="ECO:0007669"/>
    <property type="project" value="InterPro"/>
</dbReference>
<dbReference type="GO" id="GO:0004557">
    <property type="term" value="F:alpha-galactosidase activity"/>
    <property type="evidence" value="ECO:0007669"/>
    <property type="project" value="UniProtKB-EC"/>
</dbReference>
<dbReference type="InterPro" id="IPR050985">
    <property type="entry name" value="Alpha-glycosidase_related"/>
</dbReference>
<dbReference type="PANTHER" id="PTHR43053:SF3">
    <property type="entry name" value="ALPHA-GALACTOSIDASE C-RELATED"/>
    <property type="match status" value="1"/>
</dbReference>
<protein>
    <recommendedName>
        <fullName evidence="2">alpha-galactosidase</fullName>
        <ecNumber evidence="2">3.2.1.22</ecNumber>
    </recommendedName>
</protein>
<dbReference type="CDD" id="cd14791">
    <property type="entry name" value="GH36"/>
    <property type="match status" value="1"/>
</dbReference>
<accession>A0A9P3CAP5</accession>
<comment type="catalytic activity">
    <reaction evidence="1">
        <text>Hydrolysis of terminal, non-reducing alpha-D-galactose residues in alpha-D-galactosides, including galactose oligosaccharides, galactomannans and galactolipids.</text>
        <dbReference type="EC" id="3.2.1.22"/>
    </reaction>
</comment>
<evidence type="ECO:0000313" key="6">
    <source>
        <dbReference type="Proteomes" id="UP000825890"/>
    </source>
</evidence>
<keyword evidence="6" id="KW-1185">Reference proteome</keyword>
<evidence type="ECO:0000256" key="4">
    <source>
        <dbReference type="ARBA" id="ARBA00023295"/>
    </source>
</evidence>
<proteinExistence type="predicted"/>
<dbReference type="Pfam" id="PF02065">
    <property type="entry name" value="Melibiase"/>
    <property type="match status" value="1"/>
</dbReference>
<dbReference type="InterPro" id="IPR038417">
    <property type="entry name" value="Alpga-gal_N_sf"/>
</dbReference>
<dbReference type="OrthoDB" id="5795902at2759"/>
<dbReference type="GeneID" id="68288737"/>
<dbReference type="EC" id="3.2.1.22" evidence="2"/>
<evidence type="ECO:0000256" key="3">
    <source>
        <dbReference type="ARBA" id="ARBA00022801"/>
    </source>
</evidence>
<keyword evidence="3" id="KW-0378">Hydrolase</keyword>
<dbReference type="PANTHER" id="PTHR43053">
    <property type="entry name" value="GLYCOSIDASE FAMILY 31"/>
    <property type="match status" value="1"/>
</dbReference>
<dbReference type="Gene3D" id="3.20.20.70">
    <property type="entry name" value="Aldolase class I"/>
    <property type="match status" value="1"/>
</dbReference>
<dbReference type="InterPro" id="IPR017853">
    <property type="entry name" value="GH"/>
</dbReference>
<dbReference type="Gene3D" id="2.70.98.60">
    <property type="entry name" value="alpha-galactosidase from lactobacil brevis"/>
    <property type="match status" value="1"/>
</dbReference>
<dbReference type="AlphaFoldDB" id="A0A9P3CAP5"/>
<reference evidence="5 6" key="1">
    <citation type="submission" date="2021-01" db="EMBL/GenBank/DDBJ databases">
        <title>Cercospora kikuchii MAFF 305040 whole genome shotgun sequence.</title>
        <authorList>
            <person name="Kashiwa T."/>
            <person name="Suzuki T."/>
        </authorList>
    </citation>
    <scope>NUCLEOTIDE SEQUENCE [LARGE SCALE GENOMIC DNA]</scope>
    <source>
        <strain evidence="5 6">MAFF 305040</strain>
    </source>
</reference>
<evidence type="ECO:0000256" key="1">
    <source>
        <dbReference type="ARBA" id="ARBA00001255"/>
    </source>
</evidence>
<evidence type="ECO:0000256" key="2">
    <source>
        <dbReference type="ARBA" id="ARBA00012755"/>
    </source>
</evidence>
<dbReference type="SUPFAM" id="SSF51445">
    <property type="entry name" value="(Trans)glycosidases"/>
    <property type="match status" value="1"/>
</dbReference>
<dbReference type="EMBL" id="BOLY01000002">
    <property type="protein sequence ID" value="GIZ39792.1"/>
    <property type="molecule type" value="Genomic_DNA"/>
</dbReference>
<dbReference type="InterPro" id="IPR002252">
    <property type="entry name" value="Glyco_hydro_36"/>
</dbReference>
<evidence type="ECO:0000313" key="5">
    <source>
        <dbReference type="EMBL" id="GIZ39792.1"/>
    </source>
</evidence>
<sequence length="718" mass="79144">MGSINENSEEVKSFSWGTKDLVVEFILNEHGAPCIEQVHSPGTPHARNVSPYFGSASVPLNAIRINGQGHSAAKTSKSLVGGVLSGHLMYRGHSHRSTPKSECLDIVSKDDLTGIEAVHTLEIFRGVPVLRSYTTVRNTSEKAVTVMQASSLAIGGLTRGHQNWHRSYSVWEANNTWFREAQWQQRSLSDVGIDDIGLLQLDQGHRATMAHYGVSNRGSFSAEGHLPMGAISREDGSDSWLWQIEHNGSWRWEIGDWQDGLYLAAGGPNSFEHDWEVALAADEAFTSVPVAVCHVAGPLTDAFAVLNDYRRCLLRPHVDREELPVIFNDYMNCLMGDPTEAKVAALIEPAARSGAKYFVIDAGWYADDQDWWEDVGAWRPSSKRFPSGFARLMDQIKARGLVPGVWLEPEVIGIRSPVAKVLPEHAFFQLHGHRLEERGRYQLDFSQDAVREHMDGVVDGLVAEYGIGYFKFDYNIDVVSGSDAAGSPGAAHLAHQRAYLAWVAGLCQRHPALVVENCSSGGLRMDYAMLAVHTLQSTSDQQDPLLYAAIAAACPTAVVPEQSASWAYPQPQWSDETNAFTVVNALLGRVHLSGRPDLLSARQSALVDEGLRVYREHIRAHLCTSRPFWPLGLPRWHDQWLALGLSLADGSAVVAVWRRGGPTNTRFQLPPPLRHLRVATLLYPAHFEARLDVDGGSGSVRVEVPDVPCARVLKFCPS</sequence>